<sequence length="274" mass="30077">MTQSKSKLGTVYLVIVFILMYLPIFYLILFAFNKGDYMSQFTGFSLQHFRDMFSDARLMSILVNTFIIALLSSLIATLIGTFGALGIYGVRSVGMRNMILSLNNVLMVSPDVIIGASFLILFTMAGLSLGFGSVLLSHIAFSIPIVVLMVLPRLKEMNPALIDAARDLGASTGQVLSKVVLPFAWPGILAGFFMAITYSLDDFAVTFFVTGNGFSTLSVEIYSRARQGIDLSINALSALMFLVSLILVVIYYFITNRGNATHARKNVTRMVVPR</sequence>
<dbReference type="GeneID" id="94545485"/>
<keyword evidence="10" id="KW-1185">Reference proteome</keyword>
<dbReference type="Proteomes" id="UP000254912">
    <property type="component" value="Unassembled WGS sequence"/>
</dbReference>
<evidence type="ECO:0000256" key="8">
    <source>
        <dbReference type="RuleBase" id="RU363032"/>
    </source>
</evidence>
<gene>
    <name evidence="9" type="ORF">DFP99_1430</name>
</gene>
<dbReference type="RefSeq" id="WP_070229578.1">
    <property type="nucleotide sequence ID" value="NZ_BJYO01000006.1"/>
</dbReference>
<evidence type="ECO:0000313" key="10">
    <source>
        <dbReference type="Proteomes" id="UP000254912"/>
    </source>
</evidence>
<evidence type="ECO:0000256" key="5">
    <source>
        <dbReference type="ARBA" id="ARBA00022692"/>
    </source>
</evidence>
<proteinExistence type="inferred from homology"/>
<evidence type="ECO:0000256" key="7">
    <source>
        <dbReference type="ARBA" id="ARBA00023136"/>
    </source>
</evidence>
<keyword evidence="6 8" id="KW-1133">Transmembrane helix</keyword>
<protein>
    <submittedName>
        <fullName evidence="9">Spermidine/putrescine transport system permease protein</fullName>
    </submittedName>
</protein>
<dbReference type="EMBL" id="QRAS01000004">
    <property type="protein sequence ID" value="RDL01524.1"/>
    <property type="molecule type" value="Genomic_DNA"/>
</dbReference>
<evidence type="ECO:0000256" key="3">
    <source>
        <dbReference type="ARBA" id="ARBA00022448"/>
    </source>
</evidence>
<dbReference type="Pfam" id="PF00528">
    <property type="entry name" value="BPD_transp_1"/>
    <property type="match status" value="1"/>
</dbReference>
<accession>A0A288Q8D5</accession>
<evidence type="ECO:0000256" key="1">
    <source>
        <dbReference type="ARBA" id="ARBA00004651"/>
    </source>
</evidence>
<feature type="transmembrane region" description="Helical" evidence="8">
    <location>
        <begin position="102"/>
        <end position="125"/>
    </location>
</feature>
<feature type="transmembrane region" description="Helical" evidence="8">
    <location>
        <begin position="235"/>
        <end position="254"/>
    </location>
</feature>
<feature type="transmembrane region" description="Helical" evidence="8">
    <location>
        <begin position="61"/>
        <end position="90"/>
    </location>
</feature>
<feature type="transmembrane region" description="Helical" evidence="8">
    <location>
        <begin position="175"/>
        <end position="197"/>
    </location>
</feature>
<name>A0A288Q8D5_9LACO</name>
<comment type="caution">
    <text evidence="9">The sequence shown here is derived from an EMBL/GenBank/DDBJ whole genome shotgun (WGS) entry which is preliminary data.</text>
</comment>
<dbReference type="InterPro" id="IPR000515">
    <property type="entry name" value="MetI-like"/>
</dbReference>
<organism evidence="9 10">
    <name type="scientific">Weissella soli</name>
    <dbReference type="NCBI Taxonomy" id="155866"/>
    <lineage>
        <taxon>Bacteria</taxon>
        <taxon>Bacillati</taxon>
        <taxon>Bacillota</taxon>
        <taxon>Bacilli</taxon>
        <taxon>Lactobacillales</taxon>
        <taxon>Lactobacillaceae</taxon>
        <taxon>Weissella</taxon>
    </lineage>
</organism>
<dbReference type="Gene3D" id="1.10.3720.10">
    <property type="entry name" value="MetI-like"/>
    <property type="match status" value="1"/>
</dbReference>
<dbReference type="AlphaFoldDB" id="A0A288Q8D5"/>
<comment type="similarity">
    <text evidence="2">Belongs to the binding-protein-dependent transport system permease family. CysTW subfamily.</text>
</comment>
<keyword evidence="7 8" id="KW-0472">Membrane</keyword>
<dbReference type="CDD" id="cd06261">
    <property type="entry name" value="TM_PBP2"/>
    <property type="match status" value="1"/>
</dbReference>
<reference evidence="9 10" key="1">
    <citation type="submission" date="2018-07" db="EMBL/GenBank/DDBJ databases">
        <title>Genomic Encyclopedia of Type Strains, Phase III (KMG-III): the genomes of soil and plant-associated and newly described type strains.</title>
        <authorList>
            <person name="Whitman W."/>
        </authorList>
    </citation>
    <scope>NUCLEOTIDE SEQUENCE [LARGE SCALE GENOMIC DNA]</scope>
    <source>
        <strain evidence="9 10">CECT 7031</strain>
    </source>
</reference>
<evidence type="ECO:0000313" key="9">
    <source>
        <dbReference type="EMBL" id="RDL01524.1"/>
    </source>
</evidence>
<dbReference type="SUPFAM" id="SSF161098">
    <property type="entry name" value="MetI-like"/>
    <property type="match status" value="1"/>
</dbReference>
<evidence type="ECO:0000256" key="6">
    <source>
        <dbReference type="ARBA" id="ARBA00022989"/>
    </source>
</evidence>
<dbReference type="InterPro" id="IPR051789">
    <property type="entry name" value="Bact_Polyamine_Transport"/>
</dbReference>
<feature type="transmembrane region" description="Helical" evidence="8">
    <location>
        <begin position="131"/>
        <end position="154"/>
    </location>
</feature>
<dbReference type="PROSITE" id="PS50928">
    <property type="entry name" value="ABC_TM1"/>
    <property type="match status" value="1"/>
</dbReference>
<dbReference type="KEGG" id="wso:WSWS_00275"/>
<keyword evidence="4" id="KW-1003">Cell membrane</keyword>
<evidence type="ECO:0000256" key="2">
    <source>
        <dbReference type="ARBA" id="ARBA00007069"/>
    </source>
</evidence>
<comment type="subcellular location">
    <subcellularLocation>
        <location evidence="1 8">Cell membrane</location>
        <topology evidence="1 8">Multi-pass membrane protein</topology>
    </subcellularLocation>
</comment>
<feature type="transmembrane region" description="Helical" evidence="8">
    <location>
        <begin position="12"/>
        <end position="32"/>
    </location>
</feature>
<dbReference type="GO" id="GO:0005886">
    <property type="term" value="C:plasma membrane"/>
    <property type="evidence" value="ECO:0007669"/>
    <property type="project" value="UniProtKB-SubCell"/>
</dbReference>
<dbReference type="GO" id="GO:0055085">
    <property type="term" value="P:transmembrane transport"/>
    <property type="evidence" value="ECO:0007669"/>
    <property type="project" value="InterPro"/>
</dbReference>
<keyword evidence="5 8" id="KW-0812">Transmembrane</keyword>
<keyword evidence="3 8" id="KW-0813">Transport</keyword>
<dbReference type="InterPro" id="IPR035906">
    <property type="entry name" value="MetI-like_sf"/>
</dbReference>
<dbReference type="PANTHER" id="PTHR43848:SF2">
    <property type="entry name" value="PUTRESCINE TRANSPORT SYSTEM PERMEASE PROTEIN POTI"/>
    <property type="match status" value="1"/>
</dbReference>
<dbReference type="PANTHER" id="PTHR43848">
    <property type="entry name" value="PUTRESCINE TRANSPORT SYSTEM PERMEASE PROTEIN POTI"/>
    <property type="match status" value="1"/>
</dbReference>
<evidence type="ECO:0000256" key="4">
    <source>
        <dbReference type="ARBA" id="ARBA00022475"/>
    </source>
</evidence>